<dbReference type="InterPro" id="IPR015495">
    <property type="entry name" value="Myb_TF_plants"/>
</dbReference>
<dbReference type="FunFam" id="1.10.10.60:FF:000001">
    <property type="entry name" value="MYB-related transcription factor"/>
    <property type="match status" value="1"/>
</dbReference>
<dbReference type="Proteomes" id="UP001151752">
    <property type="component" value="Chromosome 1"/>
</dbReference>
<dbReference type="AlphaFoldDB" id="A0A9Q0T5J1"/>
<dbReference type="InterPro" id="IPR017930">
    <property type="entry name" value="Myb_dom"/>
</dbReference>
<reference evidence="7" key="2">
    <citation type="journal article" date="2023" name="Int. J. Mol. Sci.">
        <title>De Novo Assembly and Annotation of 11 Diverse Shrub Willow (Salix) Genomes Reveals Novel Gene Organization in Sex-Linked Regions.</title>
        <authorList>
            <person name="Hyden B."/>
            <person name="Feng K."/>
            <person name="Yates T.B."/>
            <person name="Jawdy S."/>
            <person name="Cereghino C."/>
            <person name="Smart L.B."/>
            <person name="Muchero W."/>
        </authorList>
    </citation>
    <scope>NUCLEOTIDE SEQUENCE</scope>
    <source>
        <tissue evidence="7">Shoot tip</tissue>
    </source>
</reference>
<protein>
    <submittedName>
        <fullName evidence="7">TRANSCRIPTION FACTOR MYB39-LIKE</fullName>
    </submittedName>
</protein>
<dbReference type="PANTHER" id="PTHR47994">
    <property type="entry name" value="F14D16.11-RELATED"/>
    <property type="match status" value="1"/>
</dbReference>
<sequence>MVRSPCSHGSDFKKGPWTPEEDEKLIDYIKRNGHENWKALPKLAGLNRCGKSCRLRWTNYLRPDIKRGKFSEEEERVIVNLHSVLGNKWSRIANHLPGRTDNEIKNFWNTHIRKKLLQMGIDPNTHKPRTDLDHFLNLSQFLGASQFGNSADPLDNFLQLQAEAAQLANIHVLRNLLQIMNTKTLTNLESNCLLGSQNPNLFEGLVNGATISDTRDQVNPVSQDLLNPLATQQAPASDFQAISNLWARYEGGFGPEGLNINGNSLSSSCGIQTDQNPLPALVSDSTSPGISIVKQTESKGNPSNCSTGTPTSTVFEAWEKLIDDDNYSSYWKDILDLTSSSWSHNS</sequence>
<evidence type="ECO:0000313" key="8">
    <source>
        <dbReference type="Proteomes" id="UP001151752"/>
    </source>
</evidence>
<name>A0A9Q0T5J1_9ROSI</name>
<evidence type="ECO:0000256" key="2">
    <source>
        <dbReference type="ARBA" id="ARBA00022737"/>
    </source>
</evidence>
<evidence type="ECO:0000313" key="7">
    <source>
        <dbReference type="EMBL" id="KAJ6701355.1"/>
    </source>
</evidence>
<evidence type="ECO:0000256" key="1">
    <source>
        <dbReference type="ARBA" id="ARBA00004123"/>
    </source>
</evidence>
<evidence type="ECO:0000259" key="6">
    <source>
        <dbReference type="PROSITE" id="PS51294"/>
    </source>
</evidence>
<gene>
    <name evidence="7" type="ORF">OIU74_012671</name>
</gene>
<proteinExistence type="predicted"/>
<dbReference type="Pfam" id="PF00249">
    <property type="entry name" value="Myb_DNA-binding"/>
    <property type="match status" value="2"/>
</dbReference>
<feature type="domain" description="HTH myb-type" evidence="6">
    <location>
        <begin position="9"/>
        <end position="61"/>
    </location>
</feature>
<evidence type="ECO:0000256" key="4">
    <source>
        <dbReference type="ARBA" id="ARBA00023242"/>
    </source>
</evidence>
<dbReference type="PROSITE" id="PS50090">
    <property type="entry name" value="MYB_LIKE"/>
    <property type="match status" value="2"/>
</dbReference>
<comment type="caution">
    <text evidence="7">The sequence shown here is derived from an EMBL/GenBank/DDBJ whole genome shotgun (WGS) entry which is preliminary data.</text>
</comment>
<accession>A0A9Q0T5J1</accession>
<reference evidence="7" key="1">
    <citation type="submission" date="2022-11" db="EMBL/GenBank/DDBJ databases">
        <authorList>
            <person name="Hyden B.L."/>
            <person name="Feng K."/>
            <person name="Yates T."/>
            <person name="Jawdy S."/>
            <person name="Smart L.B."/>
            <person name="Muchero W."/>
        </authorList>
    </citation>
    <scope>NUCLEOTIDE SEQUENCE</scope>
    <source>
        <tissue evidence="7">Shoot tip</tissue>
    </source>
</reference>
<dbReference type="SMART" id="SM00717">
    <property type="entry name" value="SANT"/>
    <property type="match status" value="2"/>
</dbReference>
<feature type="domain" description="HTH myb-type" evidence="6">
    <location>
        <begin position="62"/>
        <end position="116"/>
    </location>
</feature>
<feature type="domain" description="Myb-like" evidence="5">
    <location>
        <begin position="9"/>
        <end position="61"/>
    </location>
</feature>
<dbReference type="CDD" id="cd00167">
    <property type="entry name" value="SANT"/>
    <property type="match status" value="2"/>
</dbReference>
<dbReference type="PROSITE" id="PS51294">
    <property type="entry name" value="HTH_MYB"/>
    <property type="match status" value="2"/>
</dbReference>
<keyword evidence="4" id="KW-0539">Nucleus</keyword>
<dbReference type="Gene3D" id="1.10.10.60">
    <property type="entry name" value="Homeodomain-like"/>
    <property type="match status" value="2"/>
</dbReference>
<dbReference type="FunFam" id="1.10.10.60:FF:000349">
    <property type="entry name" value="Transcription factor MYB39"/>
    <property type="match status" value="1"/>
</dbReference>
<dbReference type="GO" id="GO:0003677">
    <property type="term" value="F:DNA binding"/>
    <property type="evidence" value="ECO:0007669"/>
    <property type="project" value="UniProtKB-KW"/>
</dbReference>
<dbReference type="InterPro" id="IPR001005">
    <property type="entry name" value="SANT/Myb"/>
</dbReference>
<dbReference type="PANTHER" id="PTHR47994:SF5">
    <property type="entry name" value="F14D16.11-RELATED"/>
    <property type="match status" value="1"/>
</dbReference>
<evidence type="ECO:0000259" key="5">
    <source>
        <dbReference type="PROSITE" id="PS50090"/>
    </source>
</evidence>
<organism evidence="7 8">
    <name type="scientific">Salix koriyanagi</name>
    <dbReference type="NCBI Taxonomy" id="2511006"/>
    <lineage>
        <taxon>Eukaryota</taxon>
        <taxon>Viridiplantae</taxon>
        <taxon>Streptophyta</taxon>
        <taxon>Embryophyta</taxon>
        <taxon>Tracheophyta</taxon>
        <taxon>Spermatophyta</taxon>
        <taxon>Magnoliopsida</taxon>
        <taxon>eudicotyledons</taxon>
        <taxon>Gunneridae</taxon>
        <taxon>Pentapetalae</taxon>
        <taxon>rosids</taxon>
        <taxon>fabids</taxon>
        <taxon>Malpighiales</taxon>
        <taxon>Salicaceae</taxon>
        <taxon>Saliceae</taxon>
        <taxon>Salix</taxon>
    </lineage>
</organism>
<dbReference type="InterPro" id="IPR009057">
    <property type="entry name" value="Homeodomain-like_sf"/>
</dbReference>
<keyword evidence="3" id="KW-0238">DNA-binding</keyword>
<dbReference type="SUPFAM" id="SSF46689">
    <property type="entry name" value="Homeodomain-like"/>
    <property type="match status" value="1"/>
</dbReference>
<evidence type="ECO:0000256" key="3">
    <source>
        <dbReference type="ARBA" id="ARBA00023125"/>
    </source>
</evidence>
<feature type="domain" description="Myb-like" evidence="5">
    <location>
        <begin position="62"/>
        <end position="112"/>
    </location>
</feature>
<dbReference type="EMBL" id="JAPFFM010000016">
    <property type="protein sequence ID" value="KAJ6701355.1"/>
    <property type="molecule type" value="Genomic_DNA"/>
</dbReference>
<comment type="subcellular location">
    <subcellularLocation>
        <location evidence="1">Nucleus</location>
    </subcellularLocation>
</comment>
<keyword evidence="2" id="KW-0677">Repeat</keyword>
<dbReference type="GO" id="GO:0005634">
    <property type="term" value="C:nucleus"/>
    <property type="evidence" value="ECO:0007669"/>
    <property type="project" value="UniProtKB-SubCell"/>
</dbReference>
<keyword evidence="8" id="KW-1185">Reference proteome</keyword>